<feature type="binding site" evidence="1">
    <location>
        <position position="156"/>
    </location>
    <ligand>
        <name>Zn(2+)</name>
        <dbReference type="ChEBI" id="CHEBI:29105"/>
    </ligand>
</feature>
<dbReference type="InterPro" id="IPR011257">
    <property type="entry name" value="DNA_glycosylase"/>
</dbReference>
<evidence type="ECO:0000256" key="2">
    <source>
        <dbReference type="SAM" id="MobiDB-lite"/>
    </source>
</evidence>
<keyword evidence="1" id="KW-0479">Metal-binding</keyword>
<comment type="caution">
    <text evidence="3">The sequence shown here is derived from an EMBL/GenBank/DDBJ whole genome shotgun (WGS) entry which is preliminary data.</text>
</comment>
<proteinExistence type="predicted"/>
<dbReference type="EMBL" id="LFYR01001044">
    <property type="protein sequence ID" value="KMZ65353.1"/>
    <property type="molecule type" value="Genomic_DNA"/>
</dbReference>
<dbReference type="PANTHER" id="PTHR31116">
    <property type="entry name" value="OS04G0501200 PROTEIN"/>
    <property type="match status" value="1"/>
</dbReference>
<reference evidence="4" key="1">
    <citation type="journal article" date="2016" name="Nature">
        <title>The genome of the seagrass Zostera marina reveals angiosperm adaptation to the sea.</title>
        <authorList>
            <person name="Olsen J.L."/>
            <person name="Rouze P."/>
            <person name="Verhelst B."/>
            <person name="Lin Y.-C."/>
            <person name="Bayer T."/>
            <person name="Collen J."/>
            <person name="Dattolo E."/>
            <person name="De Paoli E."/>
            <person name="Dittami S."/>
            <person name="Maumus F."/>
            <person name="Michel G."/>
            <person name="Kersting A."/>
            <person name="Lauritano C."/>
            <person name="Lohaus R."/>
            <person name="Toepel M."/>
            <person name="Tonon T."/>
            <person name="Vanneste K."/>
            <person name="Amirebrahimi M."/>
            <person name="Brakel J."/>
            <person name="Bostroem C."/>
            <person name="Chovatia M."/>
            <person name="Grimwood J."/>
            <person name="Jenkins J.W."/>
            <person name="Jueterbock A."/>
            <person name="Mraz A."/>
            <person name="Stam W.T."/>
            <person name="Tice H."/>
            <person name="Bornberg-Bauer E."/>
            <person name="Green P.J."/>
            <person name="Pearson G.A."/>
            <person name="Procaccini G."/>
            <person name="Duarte C.M."/>
            <person name="Schmutz J."/>
            <person name="Reusch T.B.H."/>
            <person name="Van de Peer Y."/>
        </authorList>
    </citation>
    <scope>NUCLEOTIDE SEQUENCE [LARGE SCALE GENOMIC DNA]</scope>
    <source>
        <strain evidence="4">cv. Finnish</strain>
    </source>
</reference>
<dbReference type="InterPro" id="IPR005019">
    <property type="entry name" value="Adenine_glyco"/>
</dbReference>
<evidence type="ECO:0000313" key="3">
    <source>
        <dbReference type="EMBL" id="KMZ65353.1"/>
    </source>
</evidence>
<feature type="region of interest" description="Disordered" evidence="2">
    <location>
        <begin position="42"/>
        <end position="75"/>
    </location>
</feature>
<feature type="binding site" evidence="1">
    <location>
        <position position="329"/>
    </location>
    <ligand>
        <name>Zn(2+)</name>
        <dbReference type="ChEBI" id="CHEBI:29105"/>
    </ligand>
</feature>
<dbReference type="Gene3D" id="1.10.340.30">
    <property type="entry name" value="Hypothetical protein, domain 2"/>
    <property type="match status" value="1"/>
</dbReference>
<name>A0A0K9P8H9_ZOSMR</name>
<accession>A0A0K9P8H9</accession>
<dbReference type="AlphaFoldDB" id="A0A0K9P8H9"/>
<protein>
    <submittedName>
        <fullName evidence="3">Putative DNA-3-methyladenine glycosylase</fullName>
    </submittedName>
</protein>
<feature type="region of interest" description="Disordered" evidence="2">
    <location>
        <begin position="127"/>
        <end position="146"/>
    </location>
</feature>
<keyword evidence="4" id="KW-1185">Reference proteome</keyword>
<dbReference type="GO" id="GO:0008725">
    <property type="term" value="F:DNA-3-methyladenine glycosylase activity"/>
    <property type="evidence" value="ECO:0007669"/>
    <property type="project" value="InterPro"/>
</dbReference>
<dbReference type="SUPFAM" id="SSF48150">
    <property type="entry name" value="DNA-glycosylase"/>
    <property type="match status" value="1"/>
</dbReference>
<evidence type="ECO:0000256" key="1">
    <source>
        <dbReference type="PIRSR" id="PIRSR605019-1"/>
    </source>
</evidence>
<dbReference type="STRING" id="29655.A0A0K9P8H9"/>
<dbReference type="GO" id="GO:0046872">
    <property type="term" value="F:metal ion binding"/>
    <property type="evidence" value="ECO:0007669"/>
    <property type="project" value="UniProtKB-KW"/>
</dbReference>
<sequence>MSGAPRIRSSNITDKRVILPNKIKNTKPVRKVDETAAMVELRFTEEADDGEENEKKEKKRKKKNKMAPTNPALKFSPPTLMSFSRVFRGRKEELMGLSLNVSCSSNYTSDTFRGRSASTEGVRFVKKDGRRRQQSLPRPDGIDVRSPEISQGKIRCPWITTNSDSGYVAFHDEEWGVPVHDDRKLFELLVLSGALAELTWPAILNKRREFREVFLDFDPKEVSKLNEEVVFTSSLLSEPKLRAIIGNSRQILKIMDEFGSFDRYCWSFVKNSKPIVGKFRYSRQVPVKTSKAEVISKDLMRRGFRCVGPTITYSFMQVAGITNDHLTCCYRFEQCCSIASNHHNKEKNSQNPSNNIISPVLDLAMDFQDLNLL</sequence>
<feature type="binding site" evidence="1">
    <location>
        <position position="171"/>
    </location>
    <ligand>
        <name>Zn(2+)</name>
        <dbReference type="ChEBI" id="CHEBI:29105"/>
    </ligand>
</feature>
<gene>
    <name evidence="3" type="ORF">ZOSMA_324G00070</name>
</gene>
<dbReference type="Proteomes" id="UP000036987">
    <property type="component" value="Unassembled WGS sequence"/>
</dbReference>
<dbReference type="PANTHER" id="PTHR31116:SF5">
    <property type="entry name" value="OS06G0649800 PROTEIN"/>
    <property type="match status" value="1"/>
</dbReference>
<dbReference type="OrthoDB" id="3941538at2759"/>
<organism evidence="3 4">
    <name type="scientific">Zostera marina</name>
    <name type="common">Eelgrass</name>
    <dbReference type="NCBI Taxonomy" id="29655"/>
    <lineage>
        <taxon>Eukaryota</taxon>
        <taxon>Viridiplantae</taxon>
        <taxon>Streptophyta</taxon>
        <taxon>Embryophyta</taxon>
        <taxon>Tracheophyta</taxon>
        <taxon>Spermatophyta</taxon>
        <taxon>Magnoliopsida</taxon>
        <taxon>Liliopsida</taxon>
        <taxon>Zosteraceae</taxon>
        <taxon>Zostera</taxon>
    </lineage>
</organism>
<dbReference type="GO" id="GO:0006284">
    <property type="term" value="P:base-excision repair"/>
    <property type="evidence" value="ECO:0007669"/>
    <property type="project" value="InterPro"/>
</dbReference>
<feature type="binding site" evidence="1">
    <location>
        <position position="325"/>
    </location>
    <ligand>
        <name>Zn(2+)</name>
        <dbReference type="ChEBI" id="CHEBI:29105"/>
    </ligand>
</feature>
<evidence type="ECO:0000313" key="4">
    <source>
        <dbReference type="Proteomes" id="UP000036987"/>
    </source>
</evidence>
<dbReference type="Pfam" id="PF03352">
    <property type="entry name" value="Adenine_glyco"/>
    <property type="match status" value="1"/>
</dbReference>
<keyword evidence="1" id="KW-0862">Zinc</keyword>